<accession>A0AAV7PY97</accession>
<dbReference type="EMBL" id="JANPWB010000011">
    <property type="protein sequence ID" value="KAJ1132174.1"/>
    <property type="molecule type" value="Genomic_DNA"/>
</dbReference>
<reference evidence="1" key="1">
    <citation type="journal article" date="2022" name="bioRxiv">
        <title>Sequencing and chromosome-scale assembly of the giantPleurodeles waltlgenome.</title>
        <authorList>
            <person name="Brown T."/>
            <person name="Elewa A."/>
            <person name="Iarovenko S."/>
            <person name="Subramanian E."/>
            <person name="Araus A.J."/>
            <person name="Petzold A."/>
            <person name="Susuki M."/>
            <person name="Suzuki K.-i.T."/>
            <person name="Hayashi T."/>
            <person name="Toyoda A."/>
            <person name="Oliveira C."/>
            <person name="Osipova E."/>
            <person name="Leigh N.D."/>
            <person name="Simon A."/>
            <person name="Yun M.H."/>
        </authorList>
    </citation>
    <scope>NUCLEOTIDE SEQUENCE</scope>
    <source>
        <strain evidence="1">20211129_DDA</strain>
        <tissue evidence="1">Liver</tissue>
    </source>
</reference>
<proteinExistence type="predicted"/>
<keyword evidence="2" id="KW-1185">Reference proteome</keyword>
<organism evidence="1 2">
    <name type="scientific">Pleurodeles waltl</name>
    <name type="common">Iberian ribbed newt</name>
    <dbReference type="NCBI Taxonomy" id="8319"/>
    <lineage>
        <taxon>Eukaryota</taxon>
        <taxon>Metazoa</taxon>
        <taxon>Chordata</taxon>
        <taxon>Craniata</taxon>
        <taxon>Vertebrata</taxon>
        <taxon>Euteleostomi</taxon>
        <taxon>Amphibia</taxon>
        <taxon>Batrachia</taxon>
        <taxon>Caudata</taxon>
        <taxon>Salamandroidea</taxon>
        <taxon>Salamandridae</taxon>
        <taxon>Pleurodelinae</taxon>
        <taxon>Pleurodeles</taxon>
    </lineage>
</organism>
<dbReference type="Proteomes" id="UP001066276">
    <property type="component" value="Chromosome 7"/>
</dbReference>
<evidence type="ECO:0000313" key="1">
    <source>
        <dbReference type="EMBL" id="KAJ1132174.1"/>
    </source>
</evidence>
<name>A0AAV7PY97_PLEWA</name>
<protein>
    <submittedName>
        <fullName evidence="1">Uncharacterized protein</fullName>
    </submittedName>
</protein>
<dbReference type="AlphaFoldDB" id="A0AAV7PY97"/>
<evidence type="ECO:0000313" key="2">
    <source>
        <dbReference type="Proteomes" id="UP001066276"/>
    </source>
</evidence>
<sequence length="196" mass="21961">MALLNVAVSCVLPSNLKSALKAFAPRHVKADYVNLKCRVERKKQTLTSAWVHALHRGRVTKLELLHVGIHRRDPGKTKIQLREKLMLRTRAATLLVGRQRLWETEQSDPGGPGSVLPKCDRLEEKPQKYMAAQCGCRQPPYQPKLLRGLAVVLGFMPEARTREYPVSPRGSPSNLVIVFHWGQEVSGLSQLLLACT</sequence>
<comment type="caution">
    <text evidence="1">The sequence shown here is derived from an EMBL/GenBank/DDBJ whole genome shotgun (WGS) entry which is preliminary data.</text>
</comment>
<gene>
    <name evidence="1" type="ORF">NDU88_010501</name>
</gene>